<keyword evidence="3" id="KW-1185">Reference proteome</keyword>
<dbReference type="AlphaFoldDB" id="A0A9K3CNQ2"/>
<evidence type="ECO:0000313" key="3">
    <source>
        <dbReference type="Proteomes" id="UP000265618"/>
    </source>
</evidence>
<proteinExistence type="predicted"/>
<organism evidence="2 3">
    <name type="scientific">Kipferlia bialata</name>
    <dbReference type="NCBI Taxonomy" id="797122"/>
    <lineage>
        <taxon>Eukaryota</taxon>
        <taxon>Metamonada</taxon>
        <taxon>Carpediemonas-like organisms</taxon>
        <taxon>Kipferlia</taxon>
    </lineage>
</organism>
<reference evidence="2 3" key="1">
    <citation type="journal article" date="2018" name="PLoS ONE">
        <title>The draft genome of Kipferlia bialata reveals reductive genome evolution in fornicate parasites.</title>
        <authorList>
            <person name="Tanifuji G."/>
            <person name="Takabayashi S."/>
            <person name="Kume K."/>
            <person name="Takagi M."/>
            <person name="Nakayama T."/>
            <person name="Kamikawa R."/>
            <person name="Inagaki Y."/>
            <person name="Hashimoto T."/>
        </authorList>
    </citation>
    <scope>NUCLEOTIDE SEQUENCE [LARGE SCALE GENOMIC DNA]</scope>
    <source>
        <strain evidence="2">NY0173</strain>
    </source>
</reference>
<feature type="compositionally biased region" description="Acidic residues" evidence="1">
    <location>
        <begin position="321"/>
        <end position="403"/>
    </location>
</feature>
<gene>
    <name evidence="2" type="ORF">KIPB_000505</name>
</gene>
<dbReference type="EMBL" id="BDIP01000058">
    <property type="protein sequence ID" value="GIQ79806.1"/>
    <property type="molecule type" value="Genomic_DNA"/>
</dbReference>
<comment type="caution">
    <text evidence="2">The sequence shown here is derived from an EMBL/GenBank/DDBJ whole genome shotgun (WGS) entry which is preliminary data.</text>
</comment>
<feature type="region of interest" description="Disordered" evidence="1">
    <location>
        <begin position="305"/>
        <end position="410"/>
    </location>
</feature>
<evidence type="ECO:0000256" key="1">
    <source>
        <dbReference type="SAM" id="MobiDB-lite"/>
    </source>
</evidence>
<evidence type="ECO:0000313" key="2">
    <source>
        <dbReference type="EMBL" id="GIQ79806.1"/>
    </source>
</evidence>
<feature type="compositionally biased region" description="Basic and acidic residues" evidence="1">
    <location>
        <begin position="307"/>
        <end position="320"/>
    </location>
</feature>
<protein>
    <submittedName>
        <fullName evidence="2">Uncharacterized protein</fullName>
    </submittedName>
</protein>
<accession>A0A9K3CNQ2</accession>
<name>A0A9K3CNQ2_9EUKA</name>
<sequence>MGVGGRRYQTQASYKRHSLRRGVECRVALNSALVQPCLGLCVSALTAHPACAATVYDALVPLQAVAEYLPPTPSPLLGEACTLLLSAAKTLAQGPHNWDVVRRILDTLTLFVEHDALVLVNGQGTVSNGDVTVITTTDSGRGVHCGRHLLDEGLPSCLGGILKAVTLETIHLKCMSPMAGMDMEADAPVSMHTHTHKESGSAPLSAVAGATPVVGTGTATSRVVTSVATVERRRTERDTTVTVATVSPGVGAVVKGHLAPSKVDREDILKAKFLALQNCSVSIPQPMVETRGEVGKRLPTQFLVGPEGKRKIGMDGNKDGESEEVQSEEVDREEGEMDEVDTEEGESEEGEMEDVDYLLDVEDVDIEEGGSEEGEMDDGESEDVDIEEGESEEGEMDDVESEADGPALASAAPVRVHAVTAREGHGEVESTQGSVDPLVDAVERVREWRKTTAKKASHDRDKVLNALFRARERVDLSLSLRYQLVCSRVTGRTTTRPPKKTATAKAVANLPERLALGHVIESAFELLSCVVQASLPTYDLDCSRGQAFNIPNLESLLKLVTQYGELCPESAYLALAPLTMHGDSCNLLFDAGILQTLLAIVEKTPKREPLVSRFTRMLLDSETSIHNGTLRPGFLPLLHRILPHSPVSISGLLDPDEARPRTMRCLRMALTRGVLTEEGCTSLVSGPHSLPSLTHPLAALLTCSVRVSNRETADMQAVAEGTYVLRILAQRGLALPPKYHKDIHAAVTEVLLLKSLDPLSVGHAATVLFNMTVIEESPSESTATQTCTPDTVKALVGKVSSFHSHKGDYMVALLAFWRLVTLWSGNEANLSTLQCVVPLVQTSRSMGSMGRHVYHQRHGVSGDGTQLSLTDLYSTTQTAEGHTIARPRTCANVQSMVLSELWYMGRRLDSFFKV</sequence>
<dbReference type="Proteomes" id="UP000265618">
    <property type="component" value="Unassembled WGS sequence"/>
</dbReference>